<feature type="coiled-coil region" evidence="14">
    <location>
        <begin position="384"/>
        <end position="414"/>
    </location>
</feature>
<dbReference type="PROSITE" id="PS50110">
    <property type="entry name" value="RESPONSE_REGULATORY"/>
    <property type="match status" value="1"/>
</dbReference>
<evidence type="ECO:0000259" key="16">
    <source>
        <dbReference type="PROSITE" id="PS50109"/>
    </source>
</evidence>
<sequence>MFGKHHRLLLRYGLGPLVLLIALFLKEWAGAVFSAQGPFLLLFVPILISAWRGGPGPALVTTFLAAAASDYFFLPPLHSFGRFDRSTLIQFSLFILEGIAISAFAAVVHASKRRVDRTAPPETANPELQDQIAEKNRTEEQLRKSEHQLAMAQEIASLGSWEWDIRENKVTWSDELYRIYGLTPQFSEMTYEIFLDRVHPDDRFRTQEMIRRALSDQPSFSFSHRIVRPDGAVRTLQARGEVDRGPDGQPIKMIGTGQDITERSEAEEELRRAEDFLNSIVENLPNMIFVKEAQELRFVRFNKAGEALLGYPREDLIGKNDYDFFPKEQADFFVSKDRQVLNEGRLVDIPEEPIQTRRLGMRILHTKKIPLYDKEGKPLYLLGISEDITERKKAEEEREQLVREQTARIEAEAAQERLTFLSEAGALLTSSLEYEAILTRLAELAVPRLADGCTVSIVEKDGSIHPVALSHVDPEKAKRLQEIQERYPIDPNQAEGVPQVLRSGRPEIYTEISDANLAGSARDEAHLRLLREIGPRSMMTVPLILQGRPIGAMTFLSAESGRIYSPKDLALAQDLARRAALAIENARLYRQAQEANHAKDEFLAVVSHELRTPLNAILGWSHIMQGEDLDAETKRRALESISRNATSQAQLIEDLLDVSRIITGKLHMETRQMEVAPVLRAAIDSVQPAADAKGISITSRLSDPSISVLGDPDRLQQVIWNLISNAIKFTPRQGSVSIEADQIDSDVQIRVRDTGIGIAPDFLPYVFDRFRQADSSSTRTHSGLGLGLAIVRHLVELHGGTVSAESPGKGKGATFTVKLPGRSVRMKEETRRLSTVIQHVDSEKRPILLHGLRVLVVDDEADARDVVMTTLRQCQAEVTAVGSVKEAMRVFAEARPDILVSDIAMPEEDGYDLIRKIRALAPEQGGNIPALALTAYSRTEDGKKILSAGFQTHLSKPVQPAQLAAAVARLDGKER</sequence>
<dbReference type="SMART" id="SM00448">
    <property type="entry name" value="REC"/>
    <property type="match status" value="1"/>
</dbReference>
<dbReference type="InterPro" id="IPR003594">
    <property type="entry name" value="HATPase_dom"/>
</dbReference>
<dbReference type="GO" id="GO:0016020">
    <property type="term" value="C:membrane"/>
    <property type="evidence" value="ECO:0007669"/>
    <property type="project" value="UniProtKB-SubCell"/>
</dbReference>
<feature type="transmembrane region" description="Helical" evidence="15">
    <location>
        <begin position="89"/>
        <end position="108"/>
    </location>
</feature>
<dbReference type="Pfam" id="PF02518">
    <property type="entry name" value="HATPase_c"/>
    <property type="match status" value="1"/>
</dbReference>
<evidence type="ECO:0000259" key="19">
    <source>
        <dbReference type="PROSITE" id="PS50113"/>
    </source>
</evidence>
<dbReference type="InterPro" id="IPR001789">
    <property type="entry name" value="Sig_transdc_resp-reg_receiver"/>
</dbReference>
<feature type="domain" description="Histidine kinase" evidence="16">
    <location>
        <begin position="605"/>
        <end position="823"/>
    </location>
</feature>
<evidence type="ECO:0000256" key="3">
    <source>
        <dbReference type="ARBA" id="ARBA00012438"/>
    </source>
</evidence>
<dbReference type="SUPFAM" id="SSF47384">
    <property type="entry name" value="Homodimeric domain of signal transducing histidine kinase"/>
    <property type="match status" value="1"/>
</dbReference>
<dbReference type="FunFam" id="3.30.565.10:FF:000010">
    <property type="entry name" value="Sensor histidine kinase RcsC"/>
    <property type="match status" value="1"/>
</dbReference>
<evidence type="ECO:0000256" key="8">
    <source>
        <dbReference type="ARBA" id="ARBA00022777"/>
    </source>
</evidence>
<dbReference type="InterPro" id="IPR001610">
    <property type="entry name" value="PAC"/>
</dbReference>
<dbReference type="Pfam" id="PF00512">
    <property type="entry name" value="HisKA"/>
    <property type="match status" value="1"/>
</dbReference>
<dbReference type="Gene3D" id="3.40.50.2300">
    <property type="match status" value="1"/>
</dbReference>
<dbReference type="SMART" id="SM00091">
    <property type="entry name" value="PAS"/>
    <property type="match status" value="2"/>
</dbReference>
<evidence type="ECO:0000259" key="18">
    <source>
        <dbReference type="PROSITE" id="PS50112"/>
    </source>
</evidence>
<dbReference type="SMART" id="SM00388">
    <property type="entry name" value="HisKA"/>
    <property type="match status" value="1"/>
</dbReference>
<evidence type="ECO:0000256" key="11">
    <source>
        <dbReference type="ARBA" id="ARBA00023012"/>
    </source>
</evidence>
<feature type="transmembrane region" description="Helical" evidence="15">
    <location>
        <begin position="58"/>
        <end position="77"/>
    </location>
</feature>
<evidence type="ECO:0000256" key="4">
    <source>
        <dbReference type="ARBA" id="ARBA00022553"/>
    </source>
</evidence>
<dbReference type="CDD" id="cd00130">
    <property type="entry name" value="PAS"/>
    <property type="match status" value="2"/>
</dbReference>
<accession>A0A7X6DSJ2</accession>
<dbReference type="SMART" id="SM00065">
    <property type="entry name" value="GAF"/>
    <property type="match status" value="1"/>
</dbReference>
<dbReference type="Gene3D" id="3.30.450.20">
    <property type="entry name" value="PAS domain"/>
    <property type="match status" value="2"/>
</dbReference>
<evidence type="ECO:0000256" key="6">
    <source>
        <dbReference type="ARBA" id="ARBA00022692"/>
    </source>
</evidence>
<keyword evidence="8" id="KW-0418">Kinase</keyword>
<keyword evidence="10 15" id="KW-1133">Transmembrane helix</keyword>
<dbReference type="Pfam" id="PF13493">
    <property type="entry name" value="DUF4118"/>
    <property type="match status" value="1"/>
</dbReference>
<keyword evidence="14" id="KW-0175">Coiled coil</keyword>
<dbReference type="SUPFAM" id="SSF55874">
    <property type="entry name" value="ATPase domain of HSP90 chaperone/DNA topoisomerase II/histidine kinase"/>
    <property type="match status" value="1"/>
</dbReference>
<feature type="modified residue" description="4-aspartylphosphate" evidence="13">
    <location>
        <position position="902"/>
    </location>
</feature>
<dbReference type="PROSITE" id="PS50109">
    <property type="entry name" value="HIS_KIN"/>
    <property type="match status" value="1"/>
</dbReference>
<dbReference type="Pfam" id="PF00072">
    <property type="entry name" value="Response_reg"/>
    <property type="match status" value="1"/>
</dbReference>
<dbReference type="PROSITE" id="PS50113">
    <property type="entry name" value="PAC"/>
    <property type="match status" value="2"/>
</dbReference>
<keyword evidence="5" id="KW-0808">Transferase</keyword>
<evidence type="ECO:0000256" key="10">
    <source>
        <dbReference type="ARBA" id="ARBA00022989"/>
    </source>
</evidence>
<dbReference type="AlphaFoldDB" id="A0A7X6DSJ2"/>
<evidence type="ECO:0000256" key="14">
    <source>
        <dbReference type="SAM" id="Coils"/>
    </source>
</evidence>
<dbReference type="CDD" id="cd00082">
    <property type="entry name" value="HisKA"/>
    <property type="match status" value="1"/>
</dbReference>
<dbReference type="InterPro" id="IPR003018">
    <property type="entry name" value="GAF"/>
</dbReference>
<dbReference type="InterPro" id="IPR011006">
    <property type="entry name" value="CheY-like_superfamily"/>
</dbReference>
<dbReference type="InterPro" id="IPR013656">
    <property type="entry name" value="PAS_4"/>
</dbReference>
<dbReference type="CDD" id="cd16922">
    <property type="entry name" value="HATPase_EvgS-ArcB-TorS-like"/>
    <property type="match status" value="1"/>
</dbReference>
<comment type="caution">
    <text evidence="20">The sequence shown here is derived from an EMBL/GenBank/DDBJ whole genome shotgun (WGS) entry which is preliminary data.</text>
</comment>
<dbReference type="InterPro" id="IPR038318">
    <property type="entry name" value="KdpD_sf"/>
</dbReference>
<dbReference type="Gene3D" id="1.20.120.620">
    <property type="entry name" value="Backbone structure of the membrane domain of e. Coli histidine kinase receptor kdpd"/>
    <property type="match status" value="1"/>
</dbReference>
<dbReference type="InterPro" id="IPR025201">
    <property type="entry name" value="KdpD_TM"/>
</dbReference>
<dbReference type="Gene3D" id="3.30.565.10">
    <property type="entry name" value="Histidine kinase-like ATPase, C-terminal domain"/>
    <property type="match status" value="1"/>
</dbReference>
<dbReference type="CDD" id="cd17580">
    <property type="entry name" value="REC_2_DhkD-like"/>
    <property type="match status" value="1"/>
</dbReference>
<dbReference type="SMART" id="SM00086">
    <property type="entry name" value="PAC"/>
    <property type="match status" value="2"/>
</dbReference>
<keyword evidence="11" id="KW-0902">Two-component regulatory system</keyword>
<dbReference type="FunFam" id="3.30.450.20:FF:000088">
    <property type="entry name" value="Sensory transduction histidine kinase"/>
    <property type="match status" value="1"/>
</dbReference>
<feature type="transmembrane region" description="Helical" evidence="15">
    <location>
        <begin position="9"/>
        <end position="25"/>
    </location>
</feature>
<dbReference type="EMBL" id="VTOW01000003">
    <property type="protein sequence ID" value="NKE72612.1"/>
    <property type="molecule type" value="Genomic_DNA"/>
</dbReference>
<evidence type="ECO:0000256" key="7">
    <source>
        <dbReference type="ARBA" id="ARBA00022741"/>
    </source>
</evidence>
<keyword evidence="12 15" id="KW-0472">Membrane</keyword>
<dbReference type="InterPro" id="IPR003661">
    <property type="entry name" value="HisK_dim/P_dom"/>
</dbReference>
<dbReference type="InterPro" id="IPR000700">
    <property type="entry name" value="PAS-assoc_C"/>
</dbReference>
<dbReference type="Gene3D" id="1.10.287.130">
    <property type="match status" value="1"/>
</dbReference>
<dbReference type="Gene3D" id="2.10.70.100">
    <property type="match status" value="1"/>
</dbReference>
<feature type="domain" description="PAC" evidence="19">
    <location>
        <begin position="347"/>
        <end position="400"/>
    </location>
</feature>
<keyword evidence="9" id="KW-0067">ATP-binding</keyword>
<dbReference type="NCBIfam" id="TIGR00229">
    <property type="entry name" value="sensory_box"/>
    <property type="match status" value="2"/>
</dbReference>
<dbReference type="SUPFAM" id="SSF55785">
    <property type="entry name" value="PYP-like sensor domain (PAS domain)"/>
    <property type="match status" value="2"/>
</dbReference>
<dbReference type="Pfam" id="PF08448">
    <property type="entry name" value="PAS_4"/>
    <property type="match status" value="1"/>
</dbReference>
<dbReference type="SUPFAM" id="SSF55781">
    <property type="entry name" value="GAF domain-like"/>
    <property type="match status" value="1"/>
</dbReference>
<dbReference type="EC" id="2.7.13.3" evidence="3"/>
<dbReference type="SMART" id="SM00387">
    <property type="entry name" value="HATPase_c"/>
    <property type="match status" value="1"/>
</dbReference>
<keyword evidence="6 15" id="KW-0812">Transmembrane</keyword>
<keyword evidence="7" id="KW-0547">Nucleotide-binding</keyword>
<dbReference type="PROSITE" id="PS50112">
    <property type="entry name" value="PAS"/>
    <property type="match status" value="2"/>
</dbReference>
<dbReference type="InterPro" id="IPR036890">
    <property type="entry name" value="HATPase_C_sf"/>
</dbReference>
<feature type="domain" description="PAS" evidence="18">
    <location>
        <begin position="273"/>
        <end position="344"/>
    </location>
</feature>
<comment type="subcellular location">
    <subcellularLocation>
        <location evidence="2">Membrane</location>
        <topology evidence="2">Multi-pass membrane protein</topology>
    </subcellularLocation>
</comment>
<evidence type="ECO:0000256" key="15">
    <source>
        <dbReference type="SAM" id="Phobius"/>
    </source>
</evidence>
<dbReference type="InterPro" id="IPR036097">
    <property type="entry name" value="HisK_dim/P_sf"/>
</dbReference>
<evidence type="ECO:0000313" key="21">
    <source>
        <dbReference type="Proteomes" id="UP000534783"/>
    </source>
</evidence>
<dbReference type="RefSeq" id="WP_168062427.1">
    <property type="nucleotide sequence ID" value="NZ_VTOW01000003.1"/>
</dbReference>
<dbReference type="Pfam" id="PF13185">
    <property type="entry name" value="GAF_2"/>
    <property type="match status" value="1"/>
</dbReference>
<evidence type="ECO:0000259" key="17">
    <source>
        <dbReference type="PROSITE" id="PS50110"/>
    </source>
</evidence>
<dbReference type="Gene3D" id="3.30.450.40">
    <property type="match status" value="1"/>
</dbReference>
<dbReference type="Pfam" id="PF08447">
    <property type="entry name" value="PAS_3"/>
    <property type="match status" value="1"/>
</dbReference>
<keyword evidence="21" id="KW-1185">Reference proteome</keyword>
<dbReference type="PRINTS" id="PR00344">
    <property type="entry name" value="BCTRLSENSOR"/>
</dbReference>
<organism evidence="20 21">
    <name type="scientific">Candidatus Manganitrophus noduliformans</name>
    <dbReference type="NCBI Taxonomy" id="2606439"/>
    <lineage>
        <taxon>Bacteria</taxon>
        <taxon>Pseudomonadati</taxon>
        <taxon>Nitrospirota</taxon>
        <taxon>Nitrospiria</taxon>
        <taxon>Candidatus Troglogloeales</taxon>
        <taxon>Candidatus Manganitrophaceae</taxon>
        <taxon>Candidatus Manganitrophus</taxon>
    </lineage>
</organism>
<evidence type="ECO:0000256" key="5">
    <source>
        <dbReference type="ARBA" id="ARBA00022679"/>
    </source>
</evidence>
<comment type="catalytic activity">
    <reaction evidence="1">
        <text>ATP + protein L-histidine = ADP + protein N-phospho-L-histidine.</text>
        <dbReference type="EC" id="2.7.13.3"/>
    </reaction>
</comment>
<dbReference type="InterPro" id="IPR005467">
    <property type="entry name" value="His_kinase_dom"/>
</dbReference>
<dbReference type="InterPro" id="IPR013655">
    <property type="entry name" value="PAS_fold_3"/>
</dbReference>
<protein>
    <recommendedName>
        <fullName evidence="3">histidine kinase</fullName>
        <ecNumber evidence="3">2.7.13.3</ecNumber>
    </recommendedName>
</protein>
<dbReference type="PANTHER" id="PTHR43547:SF2">
    <property type="entry name" value="HYBRID SIGNAL TRANSDUCTION HISTIDINE KINASE C"/>
    <property type="match status" value="1"/>
</dbReference>
<evidence type="ECO:0000256" key="1">
    <source>
        <dbReference type="ARBA" id="ARBA00000085"/>
    </source>
</evidence>
<dbReference type="Proteomes" id="UP000534783">
    <property type="component" value="Unassembled WGS sequence"/>
</dbReference>
<feature type="domain" description="Response regulatory" evidence="17">
    <location>
        <begin position="853"/>
        <end position="971"/>
    </location>
</feature>
<dbReference type="SUPFAM" id="SSF52172">
    <property type="entry name" value="CheY-like"/>
    <property type="match status" value="1"/>
</dbReference>
<reference evidence="20 21" key="1">
    <citation type="journal article" date="2020" name="Nature">
        <title>Bacterial chemolithoautotrophy via manganese oxidation.</title>
        <authorList>
            <person name="Yu H."/>
            <person name="Leadbetter J.R."/>
        </authorList>
    </citation>
    <scope>NUCLEOTIDE SEQUENCE [LARGE SCALE GENOMIC DNA]</scope>
    <source>
        <strain evidence="20 21">Mn-1</strain>
    </source>
</reference>
<feature type="coiled-coil region" evidence="14">
    <location>
        <begin position="125"/>
        <end position="155"/>
    </location>
</feature>
<evidence type="ECO:0000256" key="13">
    <source>
        <dbReference type="PROSITE-ProRule" id="PRU00169"/>
    </source>
</evidence>
<dbReference type="GO" id="GO:0000155">
    <property type="term" value="F:phosphorelay sensor kinase activity"/>
    <property type="evidence" value="ECO:0007669"/>
    <property type="project" value="InterPro"/>
</dbReference>
<dbReference type="InterPro" id="IPR035965">
    <property type="entry name" value="PAS-like_dom_sf"/>
</dbReference>
<dbReference type="GO" id="GO:0005524">
    <property type="term" value="F:ATP binding"/>
    <property type="evidence" value="ECO:0007669"/>
    <property type="project" value="UniProtKB-KW"/>
</dbReference>
<evidence type="ECO:0000313" key="20">
    <source>
        <dbReference type="EMBL" id="NKE72612.1"/>
    </source>
</evidence>
<dbReference type="InterPro" id="IPR004358">
    <property type="entry name" value="Sig_transdc_His_kin-like_C"/>
</dbReference>
<evidence type="ECO:0000256" key="9">
    <source>
        <dbReference type="ARBA" id="ARBA00022840"/>
    </source>
</evidence>
<name>A0A7X6DSJ2_9BACT</name>
<dbReference type="PANTHER" id="PTHR43547">
    <property type="entry name" value="TWO-COMPONENT HISTIDINE KINASE"/>
    <property type="match status" value="1"/>
</dbReference>
<feature type="domain" description="PAC" evidence="19">
    <location>
        <begin position="220"/>
        <end position="272"/>
    </location>
</feature>
<dbReference type="InterPro" id="IPR029016">
    <property type="entry name" value="GAF-like_dom_sf"/>
</dbReference>
<evidence type="ECO:0000256" key="12">
    <source>
        <dbReference type="ARBA" id="ARBA00023136"/>
    </source>
</evidence>
<keyword evidence="4 13" id="KW-0597">Phosphoprotein</keyword>
<feature type="domain" description="PAS" evidence="18">
    <location>
        <begin position="145"/>
        <end position="217"/>
    </location>
</feature>
<proteinExistence type="predicted"/>
<evidence type="ECO:0000256" key="2">
    <source>
        <dbReference type="ARBA" id="ARBA00004141"/>
    </source>
</evidence>
<dbReference type="FunFam" id="3.30.450.40:FF:000035">
    <property type="entry name" value="PAS sensor protein"/>
    <property type="match status" value="1"/>
</dbReference>
<gene>
    <name evidence="20" type="ORF">MNODULE_17815</name>
</gene>
<dbReference type="InterPro" id="IPR000014">
    <property type="entry name" value="PAS"/>
</dbReference>